<feature type="compositionally biased region" description="Polar residues" evidence="1">
    <location>
        <begin position="43"/>
        <end position="55"/>
    </location>
</feature>
<feature type="compositionally biased region" description="Basic and acidic residues" evidence="1">
    <location>
        <begin position="29"/>
        <end position="40"/>
    </location>
</feature>
<evidence type="ECO:0000313" key="2">
    <source>
        <dbReference type="EMBL" id="CAJ1950425.1"/>
    </source>
</evidence>
<name>A0AA86VG91_9FABA</name>
<reference evidence="2" key="1">
    <citation type="submission" date="2023-10" db="EMBL/GenBank/DDBJ databases">
        <authorList>
            <person name="Domelevo Entfellner J.-B."/>
        </authorList>
    </citation>
    <scope>NUCLEOTIDE SEQUENCE</scope>
</reference>
<proteinExistence type="predicted"/>
<gene>
    <name evidence="2" type="ORF">AYBTSS11_LOCUS14246</name>
</gene>
<dbReference type="EMBL" id="OY731401">
    <property type="protein sequence ID" value="CAJ1950425.1"/>
    <property type="molecule type" value="Genomic_DNA"/>
</dbReference>
<dbReference type="AlphaFoldDB" id="A0AA86VG91"/>
<organism evidence="2 3">
    <name type="scientific">Sphenostylis stenocarpa</name>
    <dbReference type="NCBI Taxonomy" id="92480"/>
    <lineage>
        <taxon>Eukaryota</taxon>
        <taxon>Viridiplantae</taxon>
        <taxon>Streptophyta</taxon>
        <taxon>Embryophyta</taxon>
        <taxon>Tracheophyta</taxon>
        <taxon>Spermatophyta</taxon>
        <taxon>Magnoliopsida</taxon>
        <taxon>eudicotyledons</taxon>
        <taxon>Gunneridae</taxon>
        <taxon>Pentapetalae</taxon>
        <taxon>rosids</taxon>
        <taxon>fabids</taxon>
        <taxon>Fabales</taxon>
        <taxon>Fabaceae</taxon>
        <taxon>Papilionoideae</taxon>
        <taxon>50 kb inversion clade</taxon>
        <taxon>NPAAA clade</taxon>
        <taxon>indigoferoid/millettioid clade</taxon>
        <taxon>Phaseoleae</taxon>
        <taxon>Sphenostylis</taxon>
    </lineage>
</organism>
<accession>A0AA86VG91</accession>
<dbReference type="Proteomes" id="UP001189624">
    <property type="component" value="Chromosome 4"/>
</dbReference>
<feature type="region of interest" description="Disordered" evidence="1">
    <location>
        <begin position="29"/>
        <end position="55"/>
    </location>
</feature>
<protein>
    <submittedName>
        <fullName evidence="2">Uncharacterized protein</fullName>
    </submittedName>
</protein>
<evidence type="ECO:0000313" key="3">
    <source>
        <dbReference type="Proteomes" id="UP001189624"/>
    </source>
</evidence>
<evidence type="ECO:0000256" key="1">
    <source>
        <dbReference type="SAM" id="MobiDB-lite"/>
    </source>
</evidence>
<sequence length="55" mass="6195">MELFAEPCMVVRYGNLIFSEICLTEIADKPPKPKQDDNALRRPSTSSFLLPQNGL</sequence>
<dbReference type="Gramene" id="rna-AYBTSS11_LOCUS14246">
    <property type="protein sequence ID" value="CAJ1950425.1"/>
    <property type="gene ID" value="gene-AYBTSS11_LOCUS14246"/>
</dbReference>
<keyword evidence="3" id="KW-1185">Reference proteome</keyword>